<evidence type="ECO:0000313" key="6">
    <source>
        <dbReference type="Proteomes" id="UP001084197"/>
    </source>
</evidence>
<keyword evidence="1" id="KW-0813">Transport</keyword>
<keyword evidence="6" id="KW-1185">Reference proteome</keyword>
<sequence length="293" mass="33893">MISLEKIKKVYKHRPILVQQEPITIQKGVNCVIGLNGMGKTTLLKILLGIIEPEEGNIRYENRSIAESLKKIGVMFDQAFFYPDLTGLENLQYYNAFQEEPIAHENLIELAKEWGVPLDKIKVKDYSLGMKKRLTVAFSQLSNPDFWFLDEPFNGIDSEGKQQLINKIKTEKAENKTILLISHDFNVNIKLADHLFIVHNRSMYYLKDFPMHANNLVYSSAYISLENNKGLPDTFVSKLLSYDETDSGLEITYLKRNESEIIEWFLKEKIMVKNAEDNMLAIDQLVKYMEELS</sequence>
<dbReference type="InterPro" id="IPR003439">
    <property type="entry name" value="ABC_transporter-like_ATP-bd"/>
</dbReference>
<dbReference type="EMBL" id="JAPRAT010000008">
    <property type="protein sequence ID" value="MCZ0702729.1"/>
    <property type="molecule type" value="Genomic_DNA"/>
</dbReference>
<dbReference type="PANTHER" id="PTHR42939:SF1">
    <property type="entry name" value="ABC TRANSPORTER ATP-BINDING PROTEIN ALBC-RELATED"/>
    <property type="match status" value="1"/>
</dbReference>
<protein>
    <submittedName>
        <fullName evidence="5">ABC transporter ATP-binding protein</fullName>
    </submittedName>
</protein>
<dbReference type="Pfam" id="PF00005">
    <property type="entry name" value="ABC_tran"/>
    <property type="match status" value="1"/>
</dbReference>
<keyword evidence="2" id="KW-0547">Nucleotide-binding</keyword>
<comment type="caution">
    <text evidence="5">The sequence shown here is derived from an EMBL/GenBank/DDBJ whole genome shotgun (WGS) entry which is preliminary data.</text>
</comment>
<evidence type="ECO:0000256" key="3">
    <source>
        <dbReference type="ARBA" id="ARBA00022840"/>
    </source>
</evidence>
<dbReference type="SUPFAM" id="SSF52540">
    <property type="entry name" value="P-loop containing nucleoside triphosphate hydrolases"/>
    <property type="match status" value="1"/>
</dbReference>
<reference evidence="5" key="1">
    <citation type="submission" date="2022-11" db="EMBL/GenBank/DDBJ databases">
        <title>WGS of Natronobacillus azotifigens 24KS-1, an anaerobic diazotrophic haloalkaliphile from soda-rich habitats.</title>
        <authorList>
            <person name="Sorokin D.Y."/>
            <person name="Merkel A.Y."/>
        </authorList>
    </citation>
    <scope>NUCLEOTIDE SEQUENCE</scope>
    <source>
        <strain evidence="5">24KS-1</strain>
    </source>
</reference>
<name>A0A9J6RBX6_9BACI</name>
<proteinExistence type="predicted"/>
<dbReference type="Gene3D" id="3.40.50.300">
    <property type="entry name" value="P-loop containing nucleotide triphosphate hydrolases"/>
    <property type="match status" value="1"/>
</dbReference>
<dbReference type="SMART" id="SM00382">
    <property type="entry name" value="AAA"/>
    <property type="match status" value="1"/>
</dbReference>
<dbReference type="PROSITE" id="PS50893">
    <property type="entry name" value="ABC_TRANSPORTER_2"/>
    <property type="match status" value="1"/>
</dbReference>
<dbReference type="Proteomes" id="UP001084197">
    <property type="component" value="Unassembled WGS sequence"/>
</dbReference>
<dbReference type="PANTHER" id="PTHR42939">
    <property type="entry name" value="ABC TRANSPORTER ATP-BINDING PROTEIN ALBC-RELATED"/>
    <property type="match status" value="1"/>
</dbReference>
<feature type="domain" description="ABC transporter" evidence="4">
    <location>
        <begin position="2"/>
        <end position="225"/>
    </location>
</feature>
<evidence type="ECO:0000259" key="4">
    <source>
        <dbReference type="PROSITE" id="PS50893"/>
    </source>
</evidence>
<dbReference type="InterPro" id="IPR051782">
    <property type="entry name" value="ABC_Transporter_VariousFunc"/>
</dbReference>
<dbReference type="CDD" id="cd03230">
    <property type="entry name" value="ABC_DR_subfamily_A"/>
    <property type="match status" value="1"/>
</dbReference>
<dbReference type="RefSeq" id="WP_268779498.1">
    <property type="nucleotide sequence ID" value="NZ_JAPRAT010000008.1"/>
</dbReference>
<dbReference type="InterPro" id="IPR003593">
    <property type="entry name" value="AAA+_ATPase"/>
</dbReference>
<dbReference type="InterPro" id="IPR027417">
    <property type="entry name" value="P-loop_NTPase"/>
</dbReference>
<dbReference type="GO" id="GO:0005524">
    <property type="term" value="F:ATP binding"/>
    <property type="evidence" value="ECO:0007669"/>
    <property type="project" value="UniProtKB-KW"/>
</dbReference>
<gene>
    <name evidence="5" type="ORF">OWO01_05860</name>
</gene>
<dbReference type="AlphaFoldDB" id="A0A9J6RBX6"/>
<evidence type="ECO:0000313" key="5">
    <source>
        <dbReference type="EMBL" id="MCZ0702729.1"/>
    </source>
</evidence>
<accession>A0A9J6RBX6</accession>
<organism evidence="5 6">
    <name type="scientific">Natronobacillus azotifigens</name>
    <dbReference type="NCBI Taxonomy" id="472978"/>
    <lineage>
        <taxon>Bacteria</taxon>
        <taxon>Bacillati</taxon>
        <taxon>Bacillota</taxon>
        <taxon>Bacilli</taxon>
        <taxon>Bacillales</taxon>
        <taxon>Bacillaceae</taxon>
        <taxon>Natronobacillus</taxon>
    </lineage>
</organism>
<evidence type="ECO:0000256" key="2">
    <source>
        <dbReference type="ARBA" id="ARBA00022741"/>
    </source>
</evidence>
<evidence type="ECO:0000256" key="1">
    <source>
        <dbReference type="ARBA" id="ARBA00022448"/>
    </source>
</evidence>
<dbReference type="GO" id="GO:0016887">
    <property type="term" value="F:ATP hydrolysis activity"/>
    <property type="evidence" value="ECO:0007669"/>
    <property type="project" value="InterPro"/>
</dbReference>
<keyword evidence="3 5" id="KW-0067">ATP-binding</keyword>